<dbReference type="Pfam" id="PF13501">
    <property type="entry name" value="SoxY"/>
    <property type="match status" value="1"/>
</dbReference>
<accession>A0A365U4N4</accession>
<keyword evidence="1" id="KW-0732">Signal</keyword>
<proteinExistence type="predicted"/>
<feature type="signal peptide" evidence="1">
    <location>
        <begin position="1"/>
        <end position="27"/>
    </location>
</feature>
<evidence type="ECO:0000313" key="4">
    <source>
        <dbReference type="Proteomes" id="UP000253370"/>
    </source>
</evidence>
<dbReference type="Proteomes" id="UP000253370">
    <property type="component" value="Unassembled WGS sequence"/>
</dbReference>
<dbReference type="PROSITE" id="PS51318">
    <property type="entry name" value="TAT"/>
    <property type="match status" value="1"/>
</dbReference>
<evidence type="ECO:0000313" key="3">
    <source>
        <dbReference type="EMBL" id="RBI82776.1"/>
    </source>
</evidence>
<dbReference type="PIRSF" id="PIRSF010312">
    <property type="entry name" value="Sulphur_oxidation_SoxY"/>
    <property type="match status" value="1"/>
</dbReference>
<dbReference type="InterPro" id="IPR038162">
    <property type="entry name" value="SoxY_sf"/>
</dbReference>
<dbReference type="AlphaFoldDB" id="A0A365U4N4"/>
<dbReference type="Gene3D" id="2.60.40.2470">
    <property type="entry name" value="SoxY domain"/>
    <property type="match status" value="1"/>
</dbReference>
<dbReference type="InterPro" id="IPR006311">
    <property type="entry name" value="TAT_signal"/>
</dbReference>
<evidence type="ECO:0000256" key="1">
    <source>
        <dbReference type="SAM" id="SignalP"/>
    </source>
</evidence>
<organism evidence="3 4">
    <name type="scientific">Rhodosalinus halophilus</name>
    <dbReference type="NCBI Taxonomy" id="2259333"/>
    <lineage>
        <taxon>Bacteria</taxon>
        <taxon>Pseudomonadati</taxon>
        <taxon>Pseudomonadota</taxon>
        <taxon>Alphaproteobacteria</taxon>
        <taxon>Rhodobacterales</taxon>
        <taxon>Paracoccaceae</taxon>
        <taxon>Rhodosalinus</taxon>
    </lineage>
</organism>
<feature type="chain" id="PRO_5017041374" evidence="1">
    <location>
        <begin position="28"/>
        <end position="139"/>
    </location>
</feature>
<protein>
    <submittedName>
        <fullName evidence="3">Thiosulfate oxidation carrier protein SoxY</fullName>
    </submittedName>
</protein>
<dbReference type="InterPro" id="IPR032711">
    <property type="entry name" value="SoxY"/>
</dbReference>
<sequence>MDFTRRETLALGAGAAALTLLPAGAYAATVDELVNEFTGGADVADGGVNLDAPEIAENGNTVPISVSADGATAIMVLAAGNPTPPVATFNFGPLAGSSSASTRIRLAGTQDVIAVAKMADGSFARTSKEVKVTIGGCGG</sequence>
<reference evidence="3 4" key="1">
    <citation type="submission" date="2018-07" db="EMBL/GenBank/DDBJ databases">
        <title>Rhodosalinus sp. strain E84T genomic sequence and assembly.</title>
        <authorList>
            <person name="Liu Z.-W."/>
            <person name="Lu D.-C."/>
        </authorList>
    </citation>
    <scope>NUCLEOTIDE SEQUENCE [LARGE SCALE GENOMIC DNA]</scope>
    <source>
        <strain evidence="3 4">E84</strain>
    </source>
</reference>
<feature type="domain" description="Ig-like SoxY" evidence="2">
    <location>
        <begin position="36"/>
        <end position="137"/>
    </location>
</feature>
<dbReference type="RefSeq" id="WP_113290854.1">
    <property type="nucleotide sequence ID" value="NZ_QNTQ01000028.1"/>
</dbReference>
<dbReference type="NCBIfam" id="TIGR04488">
    <property type="entry name" value="SoxY_true_GGCGG"/>
    <property type="match status" value="1"/>
</dbReference>
<comment type="caution">
    <text evidence="3">The sequence shown here is derived from an EMBL/GenBank/DDBJ whole genome shotgun (WGS) entry which is preliminary data.</text>
</comment>
<dbReference type="EMBL" id="QNTQ01000028">
    <property type="protein sequence ID" value="RBI82776.1"/>
    <property type="molecule type" value="Genomic_DNA"/>
</dbReference>
<name>A0A365U4N4_9RHOB</name>
<dbReference type="OrthoDB" id="9804570at2"/>
<keyword evidence="4" id="KW-1185">Reference proteome</keyword>
<evidence type="ECO:0000259" key="2">
    <source>
        <dbReference type="Pfam" id="PF13501"/>
    </source>
</evidence>
<gene>
    <name evidence="3" type="primary">soxY</name>
    <name evidence="3" type="ORF">DRV85_17960</name>
</gene>
<dbReference type="InterPro" id="IPR016568">
    <property type="entry name" value="Sulphur_oxidation_SoxY"/>
</dbReference>